<dbReference type="InterPro" id="IPR000700">
    <property type="entry name" value="PAS-assoc_C"/>
</dbReference>
<dbReference type="SMART" id="SM00091">
    <property type="entry name" value="PAS"/>
    <property type="match status" value="2"/>
</dbReference>
<evidence type="ECO:0000256" key="2">
    <source>
        <dbReference type="ARBA" id="ARBA00004370"/>
    </source>
</evidence>
<dbReference type="SMART" id="SM00388">
    <property type="entry name" value="HisKA"/>
    <property type="match status" value="1"/>
</dbReference>
<dbReference type="Pfam" id="PF13188">
    <property type="entry name" value="PAS_8"/>
    <property type="match status" value="2"/>
</dbReference>
<evidence type="ECO:0000259" key="9">
    <source>
        <dbReference type="PROSITE" id="PS50112"/>
    </source>
</evidence>
<dbReference type="AlphaFoldDB" id="A0A2T0B655"/>
<evidence type="ECO:0000256" key="4">
    <source>
        <dbReference type="ARBA" id="ARBA00022553"/>
    </source>
</evidence>
<feature type="domain" description="PAS" evidence="9">
    <location>
        <begin position="271"/>
        <end position="319"/>
    </location>
</feature>
<evidence type="ECO:0000259" key="10">
    <source>
        <dbReference type="PROSITE" id="PS50113"/>
    </source>
</evidence>
<dbReference type="FunFam" id="3.30.565.10:FF:000006">
    <property type="entry name" value="Sensor histidine kinase WalK"/>
    <property type="match status" value="1"/>
</dbReference>
<dbReference type="PROSITE" id="PS50112">
    <property type="entry name" value="PAS"/>
    <property type="match status" value="1"/>
</dbReference>
<dbReference type="SUPFAM" id="SSF55785">
    <property type="entry name" value="PYP-like sensor domain (PAS domain)"/>
    <property type="match status" value="3"/>
</dbReference>
<gene>
    <name evidence="11" type="primary">todS_2</name>
    <name evidence="11" type="ORF">CLLI_08510</name>
</gene>
<evidence type="ECO:0000256" key="6">
    <source>
        <dbReference type="ARBA" id="ARBA00022777"/>
    </source>
</evidence>
<dbReference type="InterPro" id="IPR001610">
    <property type="entry name" value="PAC"/>
</dbReference>
<dbReference type="OrthoDB" id="9813394at2"/>
<dbReference type="SMART" id="SM00086">
    <property type="entry name" value="PAC"/>
    <property type="match status" value="2"/>
</dbReference>
<comment type="caution">
    <text evidence="11">The sequence shown here is derived from an EMBL/GenBank/DDBJ whole genome shotgun (WGS) entry which is preliminary data.</text>
</comment>
<dbReference type="InterPro" id="IPR000014">
    <property type="entry name" value="PAS"/>
</dbReference>
<dbReference type="InterPro" id="IPR036890">
    <property type="entry name" value="HATPase_C_sf"/>
</dbReference>
<keyword evidence="7" id="KW-0902">Two-component regulatory system</keyword>
<dbReference type="Gene3D" id="3.30.450.20">
    <property type="entry name" value="PAS domain"/>
    <property type="match status" value="3"/>
</dbReference>
<dbReference type="SUPFAM" id="SSF47384">
    <property type="entry name" value="Homodimeric domain of signal transducing histidine kinase"/>
    <property type="match status" value="1"/>
</dbReference>
<dbReference type="InterPro" id="IPR003661">
    <property type="entry name" value="HisK_dim/P_dom"/>
</dbReference>
<dbReference type="InterPro" id="IPR036097">
    <property type="entry name" value="HisK_dim/P_sf"/>
</dbReference>
<dbReference type="GO" id="GO:0000155">
    <property type="term" value="F:phosphorelay sensor kinase activity"/>
    <property type="evidence" value="ECO:0007669"/>
    <property type="project" value="InterPro"/>
</dbReference>
<keyword evidence="6 11" id="KW-0418">Kinase</keyword>
<protein>
    <recommendedName>
        <fullName evidence="3">histidine kinase</fullName>
        <ecNumber evidence="3">2.7.13.3</ecNumber>
    </recommendedName>
</protein>
<dbReference type="SMART" id="SM00387">
    <property type="entry name" value="HATPase_c"/>
    <property type="match status" value="1"/>
</dbReference>
<dbReference type="Pfam" id="PF02518">
    <property type="entry name" value="HATPase_c"/>
    <property type="match status" value="1"/>
</dbReference>
<evidence type="ECO:0000256" key="5">
    <source>
        <dbReference type="ARBA" id="ARBA00022679"/>
    </source>
</evidence>
<reference evidence="11 12" key="1">
    <citation type="submission" date="2018-03" db="EMBL/GenBank/DDBJ databases">
        <title>Genome sequence of Clostridium liquoris DSM 100320.</title>
        <authorList>
            <person name="Poehlein A."/>
            <person name="Daniel R."/>
        </authorList>
    </citation>
    <scope>NUCLEOTIDE SEQUENCE [LARGE SCALE GENOMIC DNA]</scope>
    <source>
        <strain evidence="11 12">DSM 100320</strain>
    </source>
</reference>
<dbReference type="Pfam" id="PF00512">
    <property type="entry name" value="HisKA"/>
    <property type="match status" value="1"/>
</dbReference>
<proteinExistence type="predicted"/>
<keyword evidence="5 11" id="KW-0808">Transferase</keyword>
<feature type="domain" description="PAC" evidence="10">
    <location>
        <begin position="350"/>
        <end position="403"/>
    </location>
</feature>
<evidence type="ECO:0000259" key="8">
    <source>
        <dbReference type="PROSITE" id="PS50109"/>
    </source>
</evidence>
<dbReference type="PROSITE" id="PS50109">
    <property type="entry name" value="HIS_KIN"/>
    <property type="match status" value="1"/>
</dbReference>
<dbReference type="CDD" id="cd00130">
    <property type="entry name" value="PAS"/>
    <property type="match status" value="1"/>
</dbReference>
<dbReference type="Gene3D" id="1.10.287.130">
    <property type="match status" value="1"/>
</dbReference>
<dbReference type="InterPro" id="IPR004358">
    <property type="entry name" value="Sig_transdc_His_kin-like_C"/>
</dbReference>
<dbReference type="InterPro" id="IPR005467">
    <property type="entry name" value="His_kinase_dom"/>
</dbReference>
<dbReference type="PANTHER" id="PTHR43711">
    <property type="entry name" value="TWO-COMPONENT HISTIDINE KINASE"/>
    <property type="match status" value="1"/>
</dbReference>
<dbReference type="PANTHER" id="PTHR43711:SF26">
    <property type="entry name" value="SENSOR HISTIDINE KINASE RCSC"/>
    <property type="match status" value="1"/>
</dbReference>
<keyword evidence="12" id="KW-1185">Reference proteome</keyword>
<dbReference type="RefSeq" id="WP_146127070.1">
    <property type="nucleotide sequence ID" value="NZ_PVXO01000027.1"/>
</dbReference>
<evidence type="ECO:0000313" key="12">
    <source>
        <dbReference type="Proteomes" id="UP000239706"/>
    </source>
</evidence>
<dbReference type="InterPro" id="IPR003594">
    <property type="entry name" value="HATPase_dom"/>
</dbReference>
<evidence type="ECO:0000256" key="3">
    <source>
        <dbReference type="ARBA" id="ARBA00012438"/>
    </source>
</evidence>
<dbReference type="EC" id="2.7.13.3" evidence="3"/>
<comment type="catalytic activity">
    <reaction evidence="1">
        <text>ATP + protein L-histidine = ADP + protein N-phospho-L-histidine.</text>
        <dbReference type="EC" id="2.7.13.3"/>
    </reaction>
</comment>
<dbReference type="PROSITE" id="PS50113">
    <property type="entry name" value="PAC"/>
    <property type="match status" value="1"/>
</dbReference>
<feature type="domain" description="Histidine kinase" evidence="8">
    <location>
        <begin position="547"/>
        <end position="766"/>
    </location>
</feature>
<dbReference type="InterPro" id="IPR050736">
    <property type="entry name" value="Sensor_HK_Regulatory"/>
</dbReference>
<evidence type="ECO:0000313" key="11">
    <source>
        <dbReference type="EMBL" id="PRR79371.1"/>
    </source>
</evidence>
<dbReference type="Pfam" id="PF13426">
    <property type="entry name" value="PAS_9"/>
    <property type="match status" value="2"/>
</dbReference>
<comment type="subcellular location">
    <subcellularLocation>
        <location evidence="2">Membrane</location>
    </subcellularLocation>
</comment>
<evidence type="ECO:0000256" key="7">
    <source>
        <dbReference type="ARBA" id="ARBA00023012"/>
    </source>
</evidence>
<dbReference type="Proteomes" id="UP000239706">
    <property type="component" value="Unassembled WGS sequence"/>
</dbReference>
<dbReference type="EMBL" id="PVXO01000027">
    <property type="protein sequence ID" value="PRR79371.1"/>
    <property type="molecule type" value="Genomic_DNA"/>
</dbReference>
<dbReference type="CDD" id="cd00082">
    <property type="entry name" value="HisKA"/>
    <property type="match status" value="1"/>
</dbReference>
<name>A0A2T0B655_9CLOT</name>
<dbReference type="GO" id="GO:0016020">
    <property type="term" value="C:membrane"/>
    <property type="evidence" value="ECO:0007669"/>
    <property type="project" value="UniProtKB-SubCell"/>
</dbReference>
<organism evidence="11 12">
    <name type="scientific">Clostridium liquoris</name>
    <dbReference type="NCBI Taxonomy" id="1289519"/>
    <lineage>
        <taxon>Bacteria</taxon>
        <taxon>Bacillati</taxon>
        <taxon>Bacillota</taxon>
        <taxon>Clostridia</taxon>
        <taxon>Eubacteriales</taxon>
        <taxon>Clostridiaceae</taxon>
        <taxon>Clostridium</taxon>
    </lineage>
</organism>
<dbReference type="NCBIfam" id="TIGR00229">
    <property type="entry name" value="sensory_box"/>
    <property type="match status" value="1"/>
</dbReference>
<accession>A0A2T0B655</accession>
<sequence length="794" mass="91444">MYKFYESIPFGVLILGKETLEVEYLNNRFSNIFNISNNIIGKKISNLYLPNAIIDAICYCDCNDKDCNLRDIKINSSTFIDIKISVKENTLEVFINEIHEDSKNNIDIINDYIINTKLLEAFPYFICTTDKEGNIKCMNKKAHDSLAKAGIEDLKNLFHFIEVYNLYNDYGEILRIKEIPLYATLNQGSCMVNKVLLCNMNHENFYIEVTTLPIINQDSIIGSICILKDITESYANILKEKKEREKFLALSTELKTKCDIIGILRKREQEHLMHLKDVINNISEGILVINDNHKITLCNNAVCNILGLKQIELLDYNNIVRKYSISTEDKNDKSLGKYFNKYHMNNVSIKNLVLKLKDNNSNELKYIEYSSNPIIKSSGELVYTIITLKDITDKKLNEIYAEEQSEFVKNVLNTLDIPISVLDYPGFTNRLLNKKFEQILTTLFDKKYSADNIIGKNILEVFSSRGNDEFIKKLLYSVENNEEVVLAPFSVKEANEKEKYYKMKITPYKVKGENKRIYIHGIDVTEETNHNLQLERINRMKDEFLTIVSHELRTPLTIIYSSLQLANDIYSDEITPNIKKTLNRINQNCSRLLKLTNNIMDISKAEEKMLSINNKEFDVVMESEKIVNLVNFYGREKSLNIIFDTNEEECKVVIDKQKYERILLNLLSNAIKYTPENKRIYVLIDVKEDYFTLTIKDEGVGIPEDKIDCIFDRCTQIDSTLSRGAEGLGLGLTVVKKFMEAMKGSIYVKSKIAQGSEFIVVLDRKSPVPNSISQLATISENCGDIVNIEMSDIN</sequence>
<dbReference type="InterPro" id="IPR035965">
    <property type="entry name" value="PAS-like_dom_sf"/>
</dbReference>
<dbReference type="PRINTS" id="PR00344">
    <property type="entry name" value="BCTRLSENSOR"/>
</dbReference>
<dbReference type="SUPFAM" id="SSF55874">
    <property type="entry name" value="ATPase domain of HSP90 chaperone/DNA topoisomerase II/histidine kinase"/>
    <property type="match status" value="1"/>
</dbReference>
<keyword evidence="4" id="KW-0597">Phosphoprotein</keyword>
<evidence type="ECO:0000256" key="1">
    <source>
        <dbReference type="ARBA" id="ARBA00000085"/>
    </source>
</evidence>
<dbReference type="Gene3D" id="3.30.565.10">
    <property type="entry name" value="Histidine kinase-like ATPase, C-terminal domain"/>
    <property type="match status" value="1"/>
</dbReference>